<feature type="domain" description="GIY-YIG" evidence="1">
    <location>
        <begin position="1"/>
        <end position="85"/>
    </location>
</feature>
<evidence type="ECO:0000259" key="1">
    <source>
        <dbReference type="PROSITE" id="PS50164"/>
    </source>
</evidence>
<keyword evidence="3" id="KW-0378">Hydrolase</keyword>
<organism evidence="3">
    <name type="scientific">viral metagenome</name>
    <dbReference type="NCBI Taxonomy" id="1070528"/>
    <lineage>
        <taxon>unclassified sequences</taxon>
        <taxon>metagenomes</taxon>
        <taxon>organismal metagenomes</taxon>
    </lineage>
</organism>
<keyword evidence="3" id="KW-0540">Nuclease</keyword>
<protein>
    <submittedName>
        <fullName evidence="3">Putative endonuclease</fullName>
    </submittedName>
</protein>
<reference evidence="3" key="1">
    <citation type="submission" date="2020-03" db="EMBL/GenBank/DDBJ databases">
        <title>The deep terrestrial virosphere.</title>
        <authorList>
            <person name="Holmfeldt K."/>
            <person name="Nilsson E."/>
            <person name="Simone D."/>
            <person name="Lopez-Fernandez M."/>
            <person name="Wu X."/>
            <person name="de Brujin I."/>
            <person name="Lundin D."/>
            <person name="Andersson A."/>
            <person name="Bertilsson S."/>
            <person name="Dopson M."/>
        </authorList>
    </citation>
    <scope>NUCLEOTIDE SEQUENCE</scope>
    <source>
        <strain evidence="2">MM415A03193</strain>
        <strain evidence="3">MM415B02392</strain>
    </source>
</reference>
<proteinExistence type="predicted"/>
<keyword evidence="3" id="KW-0255">Endonuclease</keyword>
<evidence type="ECO:0000313" key="3">
    <source>
        <dbReference type="EMBL" id="QJA90327.1"/>
    </source>
</evidence>
<dbReference type="Gene3D" id="3.40.1440.10">
    <property type="entry name" value="GIY-YIG endonuclease"/>
    <property type="match status" value="1"/>
</dbReference>
<dbReference type="EMBL" id="MT142906">
    <property type="protein sequence ID" value="QJA90327.1"/>
    <property type="molecule type" value="Genomic_DNA"/>
</dbReference>
<sequence length="95" mass="11529">MYKVYILHFDKPYWKRQIHYAGYSKDISRRIKEHRNGNGSMLVDYALRHGCDFVVGYTHDYDTKQEAMRAEWRLKKECHHERHCTICKAKLPLRS</sequence>
<dbReference type="SUPFAM" id="SSF82771">
    <property type="entry name" value="GIY-YIG endonuclease"/>
    <property type="match status" value="1"/>
</dbReference>
<gene>
    <name evidence="2" type="ORF">MM415A03193_0007</name>
    <name evidence="3" type="ORF">MM415B02392_0004</name>
</gene>
<accession>A0A6M3L5W5</accession>
<dbReference type="GO" id="GO:0004519">
    <property type="term" value="F:endonuclease activity"/>
    <property type="evidence" value="ECO:0007669"/>
    <property type="project" value="UniProtKB-KW"/>
</dbReference>
<dbReference type="SMART" id="SM00465">
    <property type="entry name" value="GIYc"/>
    <property type="match status" value="1"/>
</dbReference>
<dbReference type="Pfam" id="PF01541">
    <property type="entry name" value="GIY-YIG"/>
    <property type="match status" value="1"/>
</dbReference>
<dbReference type="PROSITE" id="PS50164">
    <property type="entry name" value="GIY_YIG"/>
    <property type="match status" value="1"/>
</dbReference>
<dbReference type="InterPro" id="IPR000305">
    <property type="entry name" value="GIY-YIG_endonuc"/>
</dbReference>
<dbReference type="InterPro" id="IPR035901">
    <property type="entry name" value="GIY-YIG_endonuc_sf"/>
</dbReference>
<name>A0A6M3L5W5_9ZZZZ</name>
<dbReference type="EMBL" id="MT141870">
    <property type="protein sequence ID" value="QJA71396.1"/>
    <property type="molecule type" value="Genomic_DNA"/>
</dbReference>
<dbReference type="AlphaFoldDB" id="A0A6M3L5W5"/>
<evidence type="ECO:0000313" key="2">
    <source>
        <dbReference type="EMBL" id="QJA71396.1"/>
    </source>
</evidence>